<sequence length="131" mass="14776">MMYRYCFLLLLLVGCNSAPQIDYTTLTVDQLRSRLTDSDPNVRWQSVFELERREGGGIQAVKELTALLDDKNVEVRRVTTQAFAGIFMEAKPPYSKDLKQAIVVLKNNQDADEVVQTGVRIALGIVEAKQK</sequence>
<evidence type="ECO:0000313" key="2">
    <source>
        <dbReference type="EMBL" id="HCO27123.1"/>
    </source>
</evidence>
<feature type="chain" id="PRO_5017742766" description="HEAT repeat domain-containing protein" evidence="1">
    <location>
        <begin position="19"/>
        <end position="131"/>
    </location>
</feature>
<accession>A0A3D3RE76</accession>
<evidence type="ECO:0000313" key="3">
    <source>
        <dbReference type="Proteomes" id="UP000263642"/>
    </source>
</evidence>
<comment type="caution">
    <text evidence="2">The sequence shown here is derived from an EMBL/GenBank/DDBJ whole genome shotgun (WGS) entry which is preliminary data.</text>
</comment>
<dbReference type="AlphaFoldDB" id="A0A3D3RE76"/>
<proteinExistence type="predicted"/>
<evidence type="ECO:0008006" key="4">
    <source>
        <dbReference type="Google" id="ProtNLM"/>
    </source>
</evidence>
<dbReference type="Gene3D" id="1.25.10.10">
    <property type="entry name" value="Leucine-rich Repeat Variant"/>
    <property type="match status" value="1"/>
</dbReference>
<keyword evidence="1" id="KW-0732">Signal</keyword>
<organism evidence="2 3">
    <name type="scientific">Gimesia maris</name>
    <dbReference type="NCBI Taxonomy" id="122"/>
    <lineage>
        <taxon>Bacteria</taxon>
        <taxon>Pseudomonadati</taxon>
        <taxon>Planctomycetota</taxon>
        <taxon>Planctomycetia</taxon>
        <taxon>Planctomycetales</taxon>
        <taxon>Planctomycetaceae</taxon>
        <taxon>Gimesia</taxon>
    </lineage>
</organism>
<feature type="signal peptide" evidence="1">
    <location>
        <begin position="1"/>
        <end position="18"/>
    </location>
</feature>
<name>A0A3D3RE76_9PLAN</name>
<dbReference type="InterPro" id="IPR011989">
    <property type="entry name" value="ARM-like"/>
</dbReference>
<reference evidence="2 3" key="1">
    <citation type="journal article" date="2018" name="Nat. Biotechnol.">
        <title>A standardized bacterial taxonomy based on genome phylogeny substantially revises the tree of life.</title>
        <authorList>
            <person name="Parks D.H."/>
            <person name="Chuvochina M."/>
            <person name="Waite D.W."/>
            <person name="Rinke C."/>
            <person name="Skarshewski A."/>
            <person name="Chaumeil P.A."/>
            <person name="Hugenholtz P."/>
        </authorList>
    </citation>
    <scope>NUCLEOTIDE SEQUENCE [LARGE SCALE GENOMIC DNA]</scope>
    <source>
        <strain evidence="2">UBA9375</strain>
    </source>
</reference>
<gene>
    <name evidence="2" type="ORF">DIT97_30475</name>
</gene>
<dbReference type="EMBL" id="DQAY01000190">
    <property type="protein sequence ID" value="HCO27123.1"/>
    <property type="molecule type" value="Genomic_DNA"/>
</dbReference>
<dbReference type="Proteomes" id="UP000263642">
    <property type="component" value="Unassembled WGS sequence"/>
</dbReference>
<dbReference type="Pfam" id="PF13646">
    <property type="entry name" value="HEAT_2"/>
    <property type="match status" value="1"/>
</dbReference>
<dbReference type="PROSITE" id="PS51257">
    <property type="entry name" value="PROKAR_LIPOPROTEIN"/>
    <property type="match status" value="1"/>
</dbReference>
<evidence type="ECO:0000256" key="1">
    <source>
        <dbReference type="SAM" id="SignalP"/>
    </source>
</evidence>
<protein>
    <recommendedName>
        <fullName evidence="4">HEAT repeat domain-containing protein</fullName>
    </recommendedName>
</protein>
<dbReference type="InterPro" id="IPR016024">
    <property type="entry name" value="ARM-type_fold"/>
</dbReference>
<dbReference type="SUPFAM" id="SSF48371">
    <property type="entry name" value="ARM repeat"/>
    <property type="match status" value="1"/>
</dbReference>